<comment type="caution">
    <text evidence="2">The sequence shown here is derived from an EMBL/GenBank/DDBJ whole genome shotgun (WGS) entry which is preliminary data.</text>
</comment>
<name>A0ABQ9WAK1_SAGOE</name>
<protein>
    <submittedName>
        <fullName evidence="2">Uncharacterized protein</fullName>
    </submittedName>
</protein>
<evidence type="ECO:0000313" key="3">
    <source>
        <dbReference type="Proteomes" id="UP001266305"/>
    </source>
</evidence>
<gene>
    <name evidence="2" type="ORF">P7K49_000035</name>
</gene>
<accession>A0ABQ9WAK1</accession>
<organism evidence="2 3">
    <name type="scientific">Saguinus oedipus</name>
    <name type="common">Cotton-top tamarin</name>
    <name type="synonym">Oedipomidas oedipus</name>
    <dbReference type="NCBI Taxonomy" id="9490"/>
    <lineage>
        <taxon>Eukaryota</taxon>
        <taxon>Metazoa</taxon>
        <taxon>Chordata</taxon>
        <taxon>Craniata</taxon>
        <taxon>Vertebrata</taxon>
        <taxon>Euteleostomi</taxon>
        <taxon>Mammalia</taxon>
        <taxon>Eutheria</taxon>
        <taxon>Euarchontoglires</taxon>
        <taxon>Primates</taxon>
        <taxon>Haplorrhini</taxon>
        <taxon>Platyrrhini</taxon>
        <taxon>Cebidae</taxon>
        <taxon>Callitrichinae</taxon>
        <taxon>Saguinus</taxon>
    </lineage>
</organism>
<sequence>MHRGLGPLFLGEVSQQLTEKTRCAWKALGSPETMRLGPRAHFGASCERSQHSRLPPREPLPAHAGHQTASVAASGPSASTGERCTAATWFLPSLTTLGSNPSVAQTSSGAVLAPPCPVTLGAPLGSLATAILASLGLPRSQSGSHCCSPEAQKQLLLQSISCSLLTRGPNLT</sequence>
<keyword evidence="3" id="KW-1185">Reference proteome</keyword>
<dbReference type="Proteomes" id="UP001266305">
    <property type="component" value="Unassembled WGS sequence"/>
</dbReference>
<proteinExistence type="predicted"/>
<evidence type="ECO:0000313" key="2">
    <source>
        <dbReference type="EMBL" id="KAK2118649.1"/>
    </source>
</evidence>
<evidence type="ECO:0000256" key="1">
    <source>
        <dbReference type="SAM" id="MobiDB-lite"/>
    </source>
</evidence>
<feature type="region of interest" description="Disordered" evidence="1">
    <location>
        <begin position="43"/>
        <end position="79"/>
    </location>
</feature>
<reference evidence="2 3" key="1">
    <citation type="submission" date="2023-05" db="EMBL/GenBank/DDBJ databases">
        <title>B98-5 Cell Line De Novo Hybrid Assembly: An Optical Mapping Approach.</title>
        <authorList>
            <person name="Kananen K."/>
            <person name="Auerbach J.A."/>
            <person name="Kautto E."/>
            <person name="Blachly J.S."/>
        </authorList>
    </citation>
    <scope>NUCLEOTIDE SEQUENCE [LARGE SCALE GENOMIC DNA]</scope>
    <source>
        <strain evidence="2">B95-8</strain>
        <tissue evidence="2">Cell line</tissue>
    </source>
</reference>
<dbReference type="EMBL" id="JASSZA010000001">
    <property type="protein sequence ID" value="KAK2118649.1"/>
    <property type="molecule type" value="Genomic_DNA"/>
</dbReference>
<feature type="compositionally biased region" description="Polar residues" evidence="1">
    <location>
        <begin position="67"/>
        <end position="79"/>
    </location>
</feature>